<feature type="DNA-binding region" description="OmpR/PhoB-type" evidence="7">
    <location>
        <begin position="130"/>
        <end position="226"/>
    </location>
</feature>
<dbReference type="InterPro" id="IPR011006">
    <property type="entry name" value="CheY-like_superfamily"/>
</dbReference>
<keyword evidence="4" id="KW-0804">Transcription</keyword>
<dbReference type="InterPro" id="IPR001789">
    <property type="entry name" value="Sig_transdc_resp-reg_receiver"/>
</dbReference>
<name>A0ABR7F1Q5_9FIRM</name>
<evidence type="ECO:0000313" key="11">
    <source>
        <dbReference type="Proteomes" id="UP000597877"/>
    </source>
</evidence>
<dbReference type="SMART" id="SM00448">
    <property type="entry name" value="REC"/>
    <property type="match status" value="1"/>
</dbReference>
<evidence type="ECO:0000256" key="5">
    <source>
        <dbReference type="ARBA" id="ARBA00024867"/>
    </source>
</evidence>
<keyword evidence="11" id="KW-1185">Reference proteome</keyword>
<dbReference type="Pfam" id="PF00072">
    <property type="entry name" value="Response_reg"/>
    <property type="match status" value="1"/>
</dbReference>
<keyword evidence="2" id="KW-0805">Transcription regulation</keyword>
<dbReference type="InterPro" id="IPR036388">
    <property type="entry name" value="WH-like_DNA-bd_sf"/>
</dbReference>
<dbReference type="CDD" id="cd17574">
    <property type="entry name" value="REC_OmpR"/>
    <property type="match status" value="1"/>
</dbReference>
<reference evidence="10 11" key="1">
    <citation type="submission" date="2020-08" db="EMBL/GenBank/DDBJ databases">
        <title>Genome public.</title>
        <authorList>
            <person name="Liu C."/>
            <person name="Sun Q."/>
        </authorList>
    </citation>
    <scope>NUCLEOTIDE SEQUENCE [LARGE SCALE GENOMIC DNA]</scope>
    <source>
        <strain evidence="10 11">BX4</strain>
    </source>
</reference>
<dbReference type="CDD" id="cd00383">
    <property type="entry name" value="trans_reg_C"/>
    <property type="match status" value="1"/>
</dbReference>
<dbReference type="SMART" id="SM00862">
    <property type="entry name" value="Trans_reg_C"/>
    <property type="match status" value="1"/>
</dbReference>
<dbReference type="Gene3D" id="1.10.10.10">
    <property type="entry name" value="Winged helix-like DNA-binding domain superfamily/Winged helix DNA-binding domain"/>
    <property type="match status" value="1"/>
</dbReference>
<dbReference type="PANTHER" id="PTHR48111">
    <property type="entry name" value="REGULATOR OF RPOS"/>
    <property type="match status" value="1"/>
</dbReference>
<dbReference type="InterPro" id="IPR001867">
    <property type="entry name" value="OmpR/PhoB-type_DNA-bd"/>
</dbReference>
<accession>A0ABR7F1Q5</accession>
<evidence type="ECO:0000259" key="9">
    <source>
        <dbReference type="PROSITE" id="PS51755"/>
    </source>
</evidence>
<organism evidence="10 11">
    <name type="scientific">Eubacterium segne</name>
    <dbReference type="NCBI Taxonomy" id="2763045"/>
    <lineage>
        <taxon>Bacteria</taxon>
        <taxon>Bacillati</taxon>
        <taxon>Bacillota</taxon>
        <taxon>Clostridia</taxon>
        <taxon>Eubacteriales</taxon>
        <taxon>Eubacteriaceae</taxon>
        <taxon>Eubacterium</taxon>
    </lineage>
</organism>
<dbReference type="Proteomes" id="UP000597877">
    <property type="component" value="Unassembled WGS sequence"/>
</dbReference>
<evidence type="ECO:0000256" key="3">
    <source>
        <dbReference type="ARBA" id="ARBA00023125"/>
    </source>
</evidence>
<dbReference type="EMBL" id="JACOOZ010000003">
    <property type="protein sequence ID" value="MBC5667533.1"/>
    <property type="molecule type" value="Genomic_DNA"/>
</dbReference>
<feature type="domain" description="Response regulatory" evidence="8">
    <location>
        <begin position="5"/>
        <end position="120"/>
    </location>
</feature>
<sequence length="227" mass="26179">MDKKTILIVEDEDKLRMTVADFLKIYDYEILEAKDGECAIKVFEENIKKIDLVLLDIMLPVFDGQYVLKKIRELSEVPVIMMTAKSGDYEQIKSFGNGVDDYIKKPFMLVLLKARIEAVLKRVTKPETIVDELEAGAIKLDCAARKAYVNGKYFVTTPKEFDVLRFMLKNQKVTLTREQILNAVWGEEYDGTYRTVDTIIKQIRIKLGDCQSYIKSIYGVGYIFEVE</sequence>
<protein>
    <recommendedName>
        <fullName evidence="1">Stage 0 sporulation protein A homolog</fullName>
    </recommendedName>
</protein>
<dbReference type="InterPro" id="IPR039420">
    <property type="entry name" value="WalR-like"/>
</dbReference>
<gene>
    <name evidence="10" type="ORF">H8S00_06005</name>
</gene>
<evidence type="ECO:0000256" key="2">
    <source>
        <dbReference type="ARBA" id="ARBA00023015"/>
    </source>
</evidence>
<dbReference type="PROSITE" id="PS51755">
    <property type="entry name" value="OMPR_PHOB"/>
    <property type="match status" value="1"/>
</dbReference>
<dbReference type="Pfam" id="PF00486">
    <property type="entry name" value="Trans_reg_C"/>
    <property type="match status" value="1"/>
</dbReference>
<evidence type="ECO:0000256" key="1">
    <source>
        <dbReference type="ARBA" id="ARBA00018672"/>
    </source>
</evidence>
<dbReference type="PANTHER" id="PTHR48111:SF73">
    <property type="entry name" value="ALKALINE PHOSPHATASE SYNTHESIS TRANSCRIPTIONAL REGULATORY PROTEIN PHOP"/>
    <property type="match status" value="1"/>
</dbReference>
<feature type="domain" description="OmpR/PhoB-type" evidence="9">
    <location>
        <begin position="130"/>
        <end position="226"/>
    </location>
</feature>
<evidence type="ECO:0000256" key="4">
    <source>
        <dbReference type="ARBA" id="ARBA00023163"/>
    </source>
</evidence>
<evidence type="ECO:0000256" key="7">
    <source>
        <dbReference type="PROSITE-ProRule" id="PRU01091"/>
    </source>
</evidence>
<dbReference type="Gene3D" id="3.40.50.2300">
    <property type="match status" value="1"/>
</dbReference>
<keyword evidence="6" id="KW-0597">Phosphoprotein</keyword>
<dbReference type="PROSITE" id="PS50110">
    <property type="entry name" value="RESPONSE_REGULATORY"/>
    <property type="match status" value="1"/>
</dbReference>
<evidence type="ECO:0000256" key="6">
    <source>
        <dbReference type="PROSITE-ProRule" id="PRU00169"/>
    </source>
</evidence>
<proteinExistence type="predicted"/>
<comment type="caution">
    <text evidence="10">The sequence shown here is derived from an EMBL/GenBank/DDBJ whole genome shotgun (WGS) entry which is preliminary data.</text>
</comment>
<feature type="modified residue" description="4-aspartylphosphate" evidence="6">
    <location>
        <position position="56"/>
    </location>
</feature>
<dbReference type="RefSeq" id="WP_118588490.1">
    <property type="nucleotide sequence ID" value="NZ_JACOOZ010000003.1"/>
</dbReference>
<evidence type="ECO:0000313" key="10">
    <source>
        <dbReference type="EMBL" id="MBC5667533.1"/>
    </source>
</evidence>
<comment type="function">
    <text evidence="5">May play the central regulatory role in sporulation. It may be an element of the effector pathway responsible for the activation of sporulation genes in response to nutritional stress. Spo0A may act in concert with spo0H (a sigma factor) to control the expression of some genes that are critical to the sporulation process.</text>
</comment>
<evidence type="ECO:0000259" key="8">
    <source>
        <dbReference type="PROSITE" id="PS50110"/>
    </source>
</evidence>
<keyword evidence="3 7" id="KW-0238">DNA-binding</keyword>
<dbReference type="SUPFAM" id="SSF52172">
    <property type="entry name" value="CheY-like"/>
    <property type="match status" value="1"/>
</dbReference>